<evidence type="ECO:0000256" key="5">
    <source>
        <dbReference type="ARBA" id="ARBA00022737"/>
    </source>
</evidence>
<feature type="transmembrane region" description="Helical" evidence="11">
    <location>
        <begin position="857"/>
        <end position="875"/>
    </location>
</feature>
<evidence type="ECO:0000256" key="1">
    <source>
        <dbReference type="ARBA" id="ARBA00004141"/>
    </source>
</evidence>
<evidence type="ECO:0000313" key="14">
    <source>
        <dbReference type="Proteomes" id="UP000837857"/>
    </source>
</evidence>
<comment type="subcellular location">
    <subcellularLocation>
        <location evidence="1">Membrane</location>
        <topology evidence="1">Multi-pass membrane protein</topology>
    </subcellularLocation>
</comment>
<feature type="transmembrane region" description="Helical" evidence="11">
    <location>
        <begin position="24"/>
        <end position="48"/>
    </location>
</feature>
<keyword evidence="7" id="KW-0067">ATP-binding</keyword>
<feature type="non-terminal residue" evidence="13">
    <location>
        <position position="1398"/>
    </location>
</feature>
<feature type="transmembrane region" description="Helical" evidence="11">
    <location>
        <begin position="964"/>
        <end position="987"/>
    </location>
</feature>
<dbReference type="InterPro" id="IPR003439">
    <property type="entry name" value="ABC_transporter-like_ATP-bd"/>
</dbReference>
<proteinExistence type="inferred from homology"/>
<evidence type="ECO:0000313" key="13">
    <source>
        <dbReference type="EMBL" id="CAH2042701.1"/>
    </source>
</evidence>
<dbReference type="Pfam" id="PF12698">
    <property type="entry name" value="ABC2_membrane_3"/>
    <property type="match status" value="1"/>
</dbReference>
<comment type="similarity">
    <text evidence="2">Belongs to the ABC transporter superfamily. ABCA family.</text>
</comment>
<accession>A0ABN8I1I3</accession>
<evidence type="ECO:0000256" key="2">
    <source>
        <dbReference type="ARBA" id="ARBA00008869"/>
    </source>
</evidence>
<dbReference type="InterPro" id="IPR027417">
    <property type="entry name" value="P-loop_NTPase"/>
</dbReference>
<gene>
    <name evidence="13" type="ORF">IPOD504_LOCUS4023</name>
</gene>
<dbReference type="InterPro" id="IPR017871">
    <property type="entry name" value="ABC_transporter-like_CS"/>
</dbReference>
<feature type="compositionally biased region" description="Basic and acidic residues" evidence="10">
    <location>
        <begin position="1274"/>
        <end position="1285"/>
    </location>
</feature>
<keyword evidence="3" id="KW-0813">Transport</keyword>
<dbReference type="PANTHER" id="PTHR19229">
    <property type="entry name" value="ATP-BINDING CASSETTE TRANSPORTER SUBFAMILY A ABCA"/>
    <property type="match status" value="1"/>
</dbReference>
<evidence type="ECO:0000256" key="11">
    <source>
        <dbReference type="SAM" id="Phobius"/>
    </source>
</evidence>
<dbReference type="InterPro" id="IPR003593">
    <property type="entry name" value="AAA+_ATPase"/>
</dbReference>
<evidence type="ECO:0000256" key="10">
    <source>
        <dbReference type="SAM" id="MobiDB-lite"/>
    </source>
</evidence>
<dbReference type="PANTHER" id="PTHR19229:SF36">
    <property type="entry name" value="ATP-BINDING CASSETTE SUB-FAMILY A MEMBER 2"/>
    <property type="match status" value="1"/>
</dbReference>
<evidence type="ECO:0000256" key="9">
    <source>
        <dbReference type="ARBA" id="ARBA00023136"/>
    </source>
</evidence>
<dbReference type="InterPro" id="IPR013525">
    <property type="entry name" value="ABC2_TM"/>
</dbReference>
<keyword evidence="14" id="KW-1185">Reference proteome</keyword>
<dbReference type="Pfam" id="PF00005">
    <property type="entry name" value="ABC_tran"/>
    <property type="match status" value="2"/>
</dbReference>
<dbReference type="InterPro" id="IPR026082">
    <property type="entry name" value="ABCA"/>
</dbReference>
<name>A0ABN8I1I3_9NEOP</name>
<feature type="domain" description="ABC transporter" evidence="12">
    <location>
        <begin position="206"/>
        <end position="435"/>
    </location>
</feature>
<evidence type="ECO:0000256" key="6">
    <source>
        <dbReference type="ARBA" id="ARBA00022741"/>
    </source>
</evidence>
<dbReference type="PROSITE" id="PS00211">
    <property type="entry name" value="ABC_TRANSPORTER_1"/>
    <property type="match status" value="1"/>
</dbReference>
<dbReference type="SUPFAM" id="SSF52540">
    <property type="entry name" value="P-loop containing nucleoside triphosphate hydrolases"/>
    <property type="match status" value="2"/>
</dbReference>
<dbReference type="PROSITE" id="PS50893">
    <property type="entry name" value="ABC_TRANSPORTER_2"/>
    <property type="match status" value="2"/>
</dbReference>
<feature type="transmembrane region" description="Helical" evidence="11">
    <location>
        <begin position="124"/>
        <end position="147"/>
    </location>
</feature>
<dbReference type="Proteomes" id="UP000837857">
    <property type="component" value="Chromosome 14"/>
</dbReference>
<dbReference type="SMART" id="SM00382">
    <property type="entry name" value="AAA"/>
    <property type="match status" value="2"/>
</dbReference>
<evidence type="ECO:0000256" key="4">
    <source>
        <dbReference type="ARBA" id="ARBA00022692"/>
    </source>
</evidence>
<keyword evidence="9 11" id="KW-0472">Membrane</keyword>
<evidence type="ECO:0000256" key="3">
    <source>
        <dbReference type="ARBA" id="ARBA00022448"/>
    </source>
</evidence>
<keyword evidence="6" id="KW-0547">Nucleotide-binding</keyword>
<organism evidence="13 14">
    <name type="scientific">Iphiclides podalirius</name>
    <name type="common">scarce swallowtail</name>
    <dbReference type="NCBI Taxonomy" id="110791"/>
    <lineage>
        <taxon>Eukaryota</taxon>
        <taxon>Metazoa</taxon>
        <taxon>Ecdysozoa</taxon>
        <taxon>Arthropoda</taxon>
        <taxon>Hexapoda</taxon>
        <taxon>Insecta</taxon>
        <taxon>Pterygota</taxon>
        <taxon>Neoptera</taxon>
        <taxon>Endopterygota</taxon>
        <taxon>Lepidoptera</taxon>
        <taxon>Glossata</taxon>
        <taxon>Ditrysia</taxon>
        <taxon>Papilionoidea</taxon>
        <taxon>Papilionidae</taxon>
        <taxon>Papilioninae</taxon>
        <taxon>Iphiclides</taxon>
    </lineage>
</organism>
<keyword evidence="4 11" id="KW-0812">Transmembrane</keyword>
<feature type="region of interest" description="Disordered" evidence="10">
    <location>
        <begin position="1274"/>
        <end position="1398"/>
    </location>
</feature>
<feature type="domain" description="ABC transporter" evidence="12">
    <location>
        <begin position="1035"/>
        <end position="1270"/>
    </location>
</feature>
<feature type="transmembrane region" description="Helical" evidence="11">
    <location>
        <begin position="737"/>
        <end position="762"/>
    </location>
</feature>
<sequence>MYTVVNAALLTTTANPLVPASSPLLIGLVLALHFVSVAAMAFACSYLIKNTQYAVTLSLFAYTALWVPTQILSKRAIPAALRPLVALLPHAPLNFFWDELAALEKFGQGLTFANMATAHNAHTYSVLLCFLALMVQSVLFFLLAWYLSLVNPGPYGQALPWGFIFQRQYWSQRKVTPDIEVEELEEPIAQDPLYFEEAPKNLDVGIRIVNVSKVFNKNLVLSNVSLDIYKGEITVLLGHNGAGKTTLMNIITGMLSATSGKVYVEGMDSVTQKDEVRRHLGLCPQHNLFFPDLTVLEHIMFFTMLKGVPYGEASGDSRRLLERLGLAAKGASGAAQLSGGMRRRLQLGCALAGRASLLVLDEPTSGLDVETRRGLWDLLLSLRGERTVLLTTHFMEEADALGDRVAALHGGRLRCHATPMHLKRALGSGYRLSFTTIGVPKEAAITGVVRSKVPDASLKEAALNSISYNLPAKSSHKFPELFKALESRRSELAVDSIGVGVTTLEEVFLKLCSDVDTTFAADSVDGAPVESHTHERLSGARLYWRQFLVLLKRQGSYMLSKKFSILMLQVVIPILTLVVFTRNSVNDERPPRRNDSAPMDLGLYSDMPERRVLLSANETLGSLRSLLGHYGDVQLERTDDVATALIAYGKDQIEYNKYLVGIELNDTDAKVLYTTRVRHAAPVALNLLANLAAARAMSLHGPHHLSHQLPALSVLNQPLKDASKDLRRLSGLVEPKSIFMCAVWATIVVFVLLATSINLVSLPCRERRAGARHLHVLAGCPPALHWAATLLAHAALCTLTLLLPALLAAAALDTDSTLSQPDFLGAIFVVLLLGSLSFFSVMYLVSFFFGERGSSSVLVAFVVIFGLFTTSMKTAEEVFKGQGSRDVTHYVLVACGLATPPHALTMAALKAANVARLNAYCRLNKHRCPALLVPEAGFDAVACCELDTLPRCYFCFDDYAPGEFMLILFCQFIVYMSLVVLIQHGLFNRLAERLFNRRYRATAPPPPAESEMVRAEGTYVGKAIALPPQQIQEAMLVNDVHKNYLRVFSKSCNAVKGVSFSVKKGECFGLLGVNGAGKSTTFKMLTAEEYPTRGTMFANGYHMDENCGKYMRSLSYCPQFSGLDTFLSGYDNLALLLTLRGLGPDDVRSETKSWIDIVGLEQYERRAVCRYSGGMARRLAAGAALACAAPVTLLDEPTAGVDVAARRRVWAALRRALASRRSVLVTSHSMDEMEALCSRIAIMSGGRVRALGSAAALRAAHASGHAVLLKLRHRDAPHADGERRPPFGYRSDAPRADGELRPPFGYRSNAPPAPTVSDAPPFGYRSDAPRADGELRPPFGYRSDAPRADGELRPPFGYRSNAPPAPTVSYAPLSVTEATPPAPTVSDAPLSVTEATPP</sequence>
<feature type="transmembrane region" description="Helical" evidence="11">
    <location>
        <begin position="783"/>
        <end position="811"/>
    </location>
</feature>
<evidence type="ECO:0000259" key="12">
    <source>
        <dbReference type="PROSITE" id="PS50893"/>
    </source>
</evidence>
<reference evidence="13" key="1">
    <citation type="submission" date="2022-03" db="EMBL/GenBank/DDBJ databases">
        <authorList>
            <person name="Martin H S."/>
        </authorList>
    </citation>
    <scope>NUCLEOTIDE SEQUENCE</scope>
</reference>
<protein>
    <recommendedName>
        <fullName evidence="12">ABC transporter domain-containing protein</fullName>
    </recommendedName>
</protein>
<dbReference type="CDD" id="cd03263">
    <property type="entry name" value="ABC_subfamily_A"/>
    <property type="match status" value="1"/>
</dbReference>
<keyword evidence="5" id="KW-0677">Repeat</keyword>
<feature type="transmembrane region" description="Helical" evidence="11">
    <location>
        <begin position="823"/>
        <end position="845"/>
    </location>
</feature>
<dbReference type="EMBL" id="OW152826">
    <property type="protein sequence ID" value="CAH2042701.1"/>
    <property type="molecule type" value="Genomic_DNA"/>
</dbReference>
<dbReference type="Gene3D" id="3.40.50.300">
    <property type="entry name" value="P-loop containing nucleotide triphosphate hydrolases"/>
    <property type="match status" value="2"/>
</dbReference>
<keyword evidence="8 11" id="KW-1133">Transmembrane helix</keyword>
<evidence type="ECO:0000256" key="7">
    <source>
        <dbReference type="ARBA" id="ARBA00022840"/>
    </source>
</evidence>
<evidence type="ECO:0000256" key="8">
    <source>
        <dbReference type="ARBA" id="ARBA00022989"/>
    </source>
</evidence>